<evidence type="ECO:0000313" key="1">
    <source>
        <dbReference type="EMBL" id="AYV82847.1"/>
    </source>
</evidence>
<protein>
    <submittedName>
        <fullName evidence="1">Uncharacterized protein</fullName>
    </submittedName>
</protein>
<accession>A0A3G5A6H4</accession>
<organism evidence="1">
    <name type="scientific">Hyperionvirus sp</name>
    <dbReference type="NCBI Taxonomy" id="2487770"/>
    <lineage>
        <taxon>Viruses</taxon>
        <taxon>Varidnaviria</taxon>
        <taxon>Bamfordvirae</taxon>
        <taxon>Nucleocytoviricota</taxon>
        <taxon>Megaviricetes</taxon>
        <taxon>Imitervirales</taxon>
        <taxon>Mimiviridae</taxon>
        <taxon>Klosneuvirinae</taxon>
    </lineage>
</organism>
<sequence length="204" mass="22825">MAVAYSSEFTKLGTAPLVSGGSCIKKRCFCCFCSNEHDARFPVCSKECLGMDESNLEPTTAGYYVLKRAGLCMQLHSKCLVPDCDGPRERYMMDQKMRGFYGWSGGDHHQPFCVKHLPKCACGNCRYTKSPAEMKYPLSKEDAALFAPKCAKCTFICAIPECKQFRCYIGDVAKDDKMTIFCYDHGKQFGIDPARYTQPIGKIS</sequence>
<dbReference type="EMBL" id="MK072384">
    <property type="protein sequence ID" value="AYV82847.1"/>
    <property type="molecule type" value="Genomic_DNA"/>
</dbReference>
<gene>
    <name evidence="1" type="ORF">Hyperionvirus2_215</name>
</gene>
<reference evidence="1" key="1">
    <citation type="submission" date="2018-10" db="EMBL/GenBank/DDBJ databases">
        <title>Hidden diversity of soil giant viruses.</title>
        <authorList>
            <person name="Schulz F."/>
            <person name="Alteio L."/>
            <person name="Goudeau D."/>
            <person name="Ryan E.M."/>
            <person name="Malmstrom R.R."/>
            <person name="Blanchard J."/>
            <person name="Woyke T."/>
        </authorList>
    </citation>
    <scope>NUCLEOTIDE SEQUENCE</scope>
    <source>
        <strain evidence="1">HYV1</strain>
    </source>
</reference>
<proteinExistence type="predicted"/>
<name>A0A3G5A6H4_9VIRU</name>